<name>A0ABV4BQA6_9CLOT</name>
<feature type="domain" description="GH18" evidence="1">
    <location>
        <begin position="1"/>
        <end position="53"/>
    </location>
</feature>
<dbReference type="InterPro" id="IPR017853">
    <property type="entry name" value="GH"/>
</dbReference>
<dbReference type="EMBL" id="JBGEWD010000009">
    <property type="protein sequence ID" value="MEY8000693.1"/>
    <property type="molecule type" value="Genomic_DNA"/>
</dbReference>
<keyword evidence="3" id="KW-1185">Reference proteome</keyword>
<sequence length="53" mass="6298">MWFEDARSIQAKYRLVSEYGLRGVSYWTLAQPFPQNRYILDNTFQVTKVIPAE</sequence>
<reference evidence="2 3" key="1">
    <citation type="submission" date="2024-08" db="EMBL/GenBank/DDBJ databases">
        <title>Clostridium lapicellarii sp. nov., and Clostridium renhuaiense sp. nov., two species isolated from the mud in a fermentation cellar used for producing sauce-flavour Chinese liquors.</title>
        <authorList>
            <person name="Yang F."/>
            <person name="Wang H."/>
            <person name="Chen L.Q."/>
            <person name="Zhou N."/>
            <person name="Lu J.J."/>
            <person name="Pu X.X."/>
            <person name="Wan B."/>
            <person name="Wang L."/>
            <person name="Liu S.J."/>
        </authorList>
    </citation>
    <scope>NUCLEOTIDE SEQUENCE [LARGE SCALE GENOMIC DNA]</scope>
    <source>
        <strain evidence="2 3">MT-5</strain>
    </source>
</reference>
<dbReference type="Proteomes" id="UP001564657">
    <property type="component" value="Unassembled WGS sequence"/>
</dbReference>
<protein>
    <recommendedName>
        <fullName evidence="1">GH18 domain-containing protein</fullName>
    </recommendedName>
</protein>
<accession>A0ABV4BQA6</accession>
<dbReference type="Gene3D" id="3.20.20.80">
    <property type="entry name" value="Glycosidases"/>
    <property type="match status" value="1"/>
</dbReference>
<evidence type="ECO:0000313" key="2">
    <source>
        <dbReference type="EMBL" id="MEY8000693.1"/>
    </source>
</evidence>
<evidence type="ECO:0000259" key="1">
    <source>
        <dbReference type="PROSITE" id="PS51910"/>
    </source>
</evidence>
<evidence type="ECO:0000313" key="3">
    <source>
        <dbReference type="Proteomes" id="UP001564657"/>
    </source>
</evidence>
<dbReference type="InterPro" id="IPR001223">
    <property type="entry name" value="Glyco_hydro18_cat"/>
</dbReference>
<organism evidence="2 3">
    <name type="scientific">Clostridium moutaii</name>
    <dbReference type="NCBI Taxonomy" id="3240932"/>
    <lineage>
        <taxon>Bacteria</taxon>
        <taxon>Bacillati</taxon>
        <taxon>Bacillota</taxon>
        <taxon>Clostridia</taxon>
        <taxon>Eubacteriales</taxon>
        <taxon>Clostridiaceae</taxon>
        <taxon>Clostridium</taxon>
    </lineage>
</organism>
<gene>
    <name evidence="2" type="ORF">AB8U03_10860</name>
</gene>
<dbReference type="PROSITE" id="PS51910">
    <property type="entry name" value="GH18_2"/>
    <property type="match status" value="1"/>
</dbReference>
<proteinExistence type="predicted"/>
<dbReference type="SUPFAM" id="SSF51445">
    <property type="entry name" value="(Trans)glycosidases"/>
    <property type="match status" value="1"/>
</dbReference>
<comment type="caution">
    <text evidence="2">The sequence shown here is derived from an EMBL/GenBank/DDBJ whole genome shotgun (WGS) entry which is preliminary data.</text>
</comment>